<protein>
    <submittedName>
        <fullName evidence="2">Uncharacterized protein</fullName>
    </submittedName>
</protein>
<evidence type="ECO:0000313" key="3">
    <source>
        <dbReference type="Proteomes" id="UP000327493"/>
    </source>
</evidence>
<sequence length="99" mass="10914">MTVEEYHQRYAYLILGCLLRILGCLQLLLGGCCFACFCAYVHKDIMVQHVWILPATAVWGLGGGAGHSIGGSYYTGPRHLLSWCGWPTWIVTVILSLLG</sequence>
<keyword evidence="1" id="KW-1133">Transmembrane helix</keyword>
<keyword evidence="3" id="KW-1185">Reference proteome</keyword>
<feature type="transmembrane region" description="Helical" evidence="1">
    <location>
        <begin position="12"/>
        <end position="38"/>
    </location>
</feature>
<accession>A0A5J5CBN9</accession>
<evidence type="ECO:0000256" key="1">
    <source>
        <dbReference type="SAM" id="Phobius"/>
    </source>
</evidence>
<dbReference type="EMBL" id="VOFY01000044">
    <property type="protein sequence ID" value="KAA8579162.1"/>
    <property type="molecule type" value="Genomic_DNA"/>
</dbReference>
<comment type="caution">
    <text evidence="2">The sequence shown here is derived from an EMBL/GenBank/DDBJ whole genome shotgun (WGS) entry which is preliminary data.</text>
</comment>
<dbReference type="Proteomes" id="UP000327493">
    <property type="component" value="Unassembled WGS sequence"/>
</dbReference>
<reference evidence="2 3" key="1">
    <citation type="submission" date="2019-08" db="EMBL/GenBank/DDBJ databases">
        <title>A chromosome-level genome assembly, high-density linkage maps, and genome scans reveal the genomic architecture of hybrid incompatibilities underlying speciation via character displacement in darters (Percidae: Etheostominae).</title>
        <authorList>
            <person name="Moran R.L."/>
            <person name="Catchen J.M."/>
            <person name="Fuller R.C."/>
        </authorList>
    </citation>
    <scope>NUCLEOTIDE SEQUENCE [LARGE SCALE GENOMIC DNA]</scope>
    <source>
        <strain evidence="2">EspeVRDwgs_2016</strain>
        <tissue evidence="2">Muscle</tissue>
    </source>
</reference>
<feature type="transmembrane region" description="Helical" evidence="1">
    <location>
        <begin position="50"/>
        <end position="74"/>
    </location>
</feature>
<evidence type="ECO:0000313" key="2">
    <source>
        <dbReference type="EMBL" id="KAA8579162.1"/>
    </source>
</evidence>
<name>A0A5J5CBN9_9PERO</name>
<keyword evidence="1" id="KW-0812">Transmembrane</keyword>
<dbReference type="AlphaFoldDB" id="A0A5J5CBN9"/>
<keyword evidence="1" id="KW-0472">Membrane</keyword>
<organism evidence="2 3">
    <name type="scientific">Etheostoma spectabile</name>
    <name type="common">orangethroat darter</name>
    <dbReference type="NCBI Taxonomy" id="54343"/>
    <lineage>
        <taxon>Eukaryota</taxon>
        <taxon>Metazoa</taxon>
        <taxon>Chordata</taxon>
        <taxon>Craniata</taxon>
        <taxon>Vertebrata</taxon>
        <taxon>Euteleostomi</taxon>
        <taxon>Actinopterygii</taxon>
        <taxon>Neopterygii</taxon>
        <taxon>Teleostei</taxon>
        <taxon>Neoteleostei</taxon>
        <taxon>Acanthomorphata</taxon>
        <taxon>Eupercaria</taxon>
        <taxon>Perciformes</taxon>
        <taxon>Percoidei</taxon>
        <taxon>Percidae</taxon>
        <taxon>Etheostomatinae</taxon>
        <taxon>Etheostoma</taxon>
    </lineage>
</organism>
<feature type="transmembrane region" description="Helical" evidence="1">
    <location>
        <begin position="80"/>
        <end position="98"/>
    </location>
</feature>
<proteinExistence type="predicted"/>
<gene>
    <name evidence="2" type="ORF">FQN60_007295</name>
</gene>